<comment type="caution">
    <text evidence="11">The sequence shown here is derived from an EMBL/GenBank/DDBJ whole genome shotgun (WGS) entry which is preliminary data.</text>
</comment>
<feature type="region of interest" description="Disordered" evidence="7">
    <location>
        <begin position="453"/>
        <end position="489"/>
    </location>
</feature>
<dbReference type="Proteomes" id="UP001287059">
    <property type="component" value="Unassembled WGS sequence"/>
</dbReference>
<keyword evidence="2" id="KW-1003">Cell membrane</keyword>
<evidence type="ECO:0000256" key="1">
    <source>
        <dbReference type="ARBA" id="ARBA00004651"/>
    </source>
</evidence>
<protein>
    <submittedName>
        <fullName evidence="11">GumC family protein</fullName>
    </submittedName>
</protein>
<evidence type="ECO:0000256" key="4">
    <source>
        <dbReference type="ARBA" id="ARBA00022989"/>
    </source>
</evidence>
<dbReference type="Pfam" id="PF13807">
    <property type="entry name" value="GNVR"/>
    <property type="match status" value="1"/>
</dbReference>
<feature type="domain" description="Tyrosine-protein kinase G-rich" evidence="10">
    <location>
        <begin position="370"/>
        <end position="446"/>
    </location>
</feature>
<evidence type="ECO:0000256" key="6">
    <source>
        <dbReference type="SAM" id="Coils"/>
    </source>
</evidence>
<dbReference type="InterPro" id="IPR050445">
    <property type="entry name" value="Bact_polysacc_biosynth/exp"/>
</dbReference>
<organism evidence="11 12">
    <name type="scientific">Mesorhizobium album</name>
    <dbReference type="NCBI Taxonomy" id="3072314"/>
    <lineage>
        <taxon>Bacteria</taxon>
        <taxon>Pseudomonadati</taxon>
        <taxon>Pseudomonadota</taxon>
        <taxon>Alphaproteobacteria</taxon>
        <taxon>Hyphomicrobiales</taxon>
        <taxon>Phyllobacteriaceae</taxon>
        <taxon>Mesorhizobium</taxon>
    </lineage>
</organism>
<feature type="compositionally biased region" description="Basic and acidic residues" evidence="7">
    <location>
        <begin position="704"/>
        <end position="714"/>
    </location>
</feature>
<reference evidence="11 12" key="1">
    <citation type="submission" date="2023-08" db="EMBL/GenBank/DDBJ databases">
        <title>Implementing the SeqCode for naming new Mesorhizobium species isolated from Vachellia karroo root nodules.</title>
        <authorList>
            <person name="Van Lill M."/>
        </authorList>
    </citation>
    <scope>NUCLEOTIDE SEQUENCE [LARGE SCALE GENOMIC DNA]</scope>
    <source>
        <strain evidence="11 12">VK24D</strain>
    </source>
</reference>
<evidence type="ECO:0000313" key="11">
    <source>
        <dbReference type="EMBL" id="MDX8477537.1"/>
    </source>
</evidence>
<evidence type="ECO:0000256" key="7">
    <source>
        <dbReference type="SAM" id="MobiDB-lite"/>
    </source>
</evidence>
<dbReference type="PANTHER" id="PTHR32309">
    <property type="entry name" value="TYROSINE-PROTEIN KINASE"/>
    <property type="match status" value="1"/>
</dbReference>
<keyword evidence="4 8" id="KW-1133">Transmembrane helix</keyword>
<dbReference type="Pfam" id="PF02706">
    <property type="entry name" value="Wzz"/>
    <property type="match status" value="1"/>
</dbReference>
<comment type="subcellular location">
    <subcellularLocation>
        <location evidence="1">Cell membrane</location>
        <topology evidence="1">Multi-pass membrane protein</topology>
    </subcellularLocation>
</comment>
<feature type="coiled-coil region" evidence="6">
    <location>
        <begin position="313"/>
        <end position="393"/>
    </location>
</feature>
<dbReference type="PANTHER" id="PTHR32309:SF13">
    <property type="entry name" value="FERRIC ENTEROBACTIN TRANSPORT PROTEIN FEPE"/>
    <property type="match status" value="1"/>
</dbReference>
<dbReference type="InterPro" id="IPR003856">
    <property type="entry name" value="LPS_length_determ_N"/>
</dbReference>
<keyword evidence="12" id="KW-1185">Reference proteome</keyword>
<name>A0ABU4XS47_9HYPH</name>
<evidence type="ECO:0000256" key="2">
    <source>
        <dbReference type="ARBA" id="ARBA00022475"/>
    </source>
</evidence>
<feature type="region of interest" description="Disordered" evidence="7">
    <location>
        <begin position="695"/>
        <end position="720"/>
    </location>
</feature>
<evidence type="ECO:0000256" key="3">
    <source>
        <dbReference type="ARBA" id="ARBA00022692"/>
    </source>
</evidence>
<evidence type="ECO:0000256" key="8">
    <source>
        <dbReference type="SAM" id="Phobius"/>
    </source>
</evidence>
<gene>
    <name evidence="11" type="ORF">RFN28_03475</name>
</gene>
<proteinExistence type="predicted"/>
<dbReference type="EMBL" id="JAVIIW010000003">
    <property type="protein sequence ID" value="MDX8477537.1"/>
    <property type="molecule type" value="Genomic_DNA"/>
</dbReference>
<feature type="domain" description="Polysaccharide chain length determinant N-terminal" evidence="9">
    <location>
        <begin position="16"/>
        <end position="105"/>
    </location>
</feature>
<evidence type="ECO:0000256" key="5">
    <source>
        <dbReference type="ARBA" id="ARBA00023136"/>
    </source>
</evidence>
<feature type="coiled-coil region" evidence="6">
    <location>
        <begin position="203"/>
        <end position="259"/>
    </location>
</feature>
<keyword evidence="3 8" id="KW-0812">Transmembrane</keyword>
<dbReference type="RefSeq" id="WP_320285976.1">
    <property type="nucleotide sequence ID" value="NZ_JAVIIW010000003.1"/>
</dbReference>
<keyword evidence="5 8" id="KW-0472">Membrane</keyword>
<feature type="transmembrane region" description="Helical" evidence="8">
    <location>
        <begin position="30"/>
        <end position="49"/>
    </location>
</feature>
<evidence type="ECO:0000259" key="9">
    <source>
        <dbReference type="Pfam" id="PF02706"/>
    </source>
</evidence>
<dbReference type="InterPro" id="IPR032807">
    <property type="entry name" value="GNVR"/>
</dbReference>
<sequence>MMKPARIDERTLPPLFDIGAVWAILWARRLMVLAIAGAAVLLALSYLAVTKPSYTATASILIDPRDTRATNFNNVLPGIGSDSAAIASQVFVIQSPDLLGSVFKNQKLDSDPEFAGAGLMSRLLSLFGAGATSAQDAAFKRFQSKVSVEREGLTYVINVSFTSPSPEKAARIANAIVDQYRAGLVGERETANSDVNTLLTDRISGLQKDVSDAERAVEDFKAKHNILNSTDGGTLQSQLDQLTSQLIAAQGDADQAKDRYNQALAAGSSPAGLAKLADILTSTSAVKLRDDYNQRAAELASLETMYGPRHPTIGRLQSELERMKRLMAAEADRIRQQLKANYELAVQNVQKLQGKLEVLRQQSTNSNIAQVQLRQLESRAQAARAVLDDFLKRAQETSQMQGAQTSEARKIGAATPPVQPTWPKPVLLLLVSAVLGLLAGCGLALALGPVQQREDNPQAPKDVAPKPVADRKDSAPVAPRPLPTPANFGEYRLPGVAGGTAYSNIKAIRKQLFQTGNEALSLAVLKIMRQMVLHLDDHGKPFVILVSSIGSSFEARIAGAMLGMGMQRAEQNVLMVEIGDQLSESMTSGAGLFIDGATGLRTVVCSSVAEKGSTVADRNTFRSILAEAGSAFDFVLVTAPAFNENGWKPELFARADLTLLALGPSEQPSEAARLLAQQFGAGQIGRSATLVVAPDSARPADAANDPRHVGEWRRSTAARG</sequence>
<evidence type="ECO:0000313" key="12">
    <source>
        <dbReference type="Proteomes" id="UP001287059"/>
    </source>
</evidence>
<accession>A0ABU4XS47</accession>
<keyword evidence="6" id="KW-0175">Coiled coil</keyword>
<evidence type="ECO:0000259" key="10">
    <source>
        <dbReference type="Pfam" id="PF13807"/>
    </source>
</evidence>